<dbReference type="AlphaFoldDB" id="A0A368GNG0"/>
<evidence type="ECO:0000259" key="1">
    <source>
        <dbReference type="SMART" id="SM00198"/>
    </source>
</evidence>
<dbReference type="InterPro" id="IPR035940">
    <property type="entry name" value="CAP_sf"/>
</dbReference>
<name>A0A368GNG0_ANCCA</name>
<organism evidence="2 3">
    <name type="scientific">Ancylostoma caninum</name>
    <name type="common">Dog hookworm</name>
    <dbReference type="NCBI Taxonomy" id="29170"/>
    <lineage>
        <taxon>Eukaryota</taxon>
        <taxon>Metazoa</taxon>
        <taxon>Ecdysozoa</taxon>
        <taxon>Nematoda</taxon>
        <taxon>Chromadorea</taxon>
        <taxon>Rhabditida</taxon>
        <taxon>Rhabditina</taxon>
        <taxon>Rhabditomorpha</taxon>
        <taxon>Strongyloidea</taxon>
        <taxon>Ancylostomatidae</taxon>
        <taxon>Ancylostomatinae</taxon>
        <taxon>Ancylostoma</taxon>
    </lineage>
</organism>
<keyword evidence="3" id="KW-1185">Reference proteome</keyword>
<accession>A0A368GNG0</accession>
<dbReference type="EMBL" id="JOJR01000091">
    <property type="protein sequence ID" value="RCN45864.1"/>
    <property type="molecule type" value="Genomic_DNA"/>
</dbReference>
<reference evidence="2 3" key="1">
    <citation type="submission" date="2014-10" db="EMBL/GenBank/DDBJ databases">
        <title>Draft genome of the hookworm Ancylostoma caninum.</title>
        <authorList>
            <person name="Mitreva M."/>
        </authorList>
    </citation>
    <scope>NUCLEOTIDE SEQUENCE [LARGE SCALE GENOMIC DNA]</scope>
    <source>
        <strain evidence="2 3">Baltimore</strain>
    </source>
</reference>
<dbReference type="OrthoDB" id="5820037at2759"/>
<dbReference type="STRING" id="29170.A0A368GNG0"/>
<feature type="domain" description="SCP" evidence="1">
    <location>
        <begin position="178"/>
        <end position="332"/>
    </location>
</feature>
<dbReference type="Pfam" id="PF00188">
    <property type="entry name" value="CAP"/>
    <property type="match status" value="2"/>
</dbReference>
<dbReference type="SUPFAM" id="SSF55797">
    <property type="entry name" value="PR-1-like"/>
    <property type="match status" value="2"/>
</dbReference>
<evidence type="ECO:0000313" key="2">
    <source>
        <dbReference type="EMBL" id="RCN45864.1"/>
    </source>
</evidence>
<dbReference type="InterPro" id="IPR014044">
    <property type="entry name" value="CAP_dom"/>
</dbReference>
<proteinExistence type="predicted"/>
<sequence length="364" mass="39401">MQQLLWDCSLEDAAYKEAAACTNPPNVPTMPAQMGQPGQKCGVVYSMMKAKPKSCDPTTIVEQKIKDIWKVGAAKQADQTKVAGNDDFSQMAYSKTNGVGCSYNWCSGNLYLICFYNNDGAAAANLYTAGDTCSSCPLNNNADNCVNSLCVEKQIVYTPPSTICADPALANAALMTDELRIQALDMHNYYRRLLATGWAKDKKITYAKPAVAMPELTYDCTVEDQIMNNLKTCPGSVVAAPNAQANNFKLFKPYDATRGEALSKVIEQWWSPLADTGIADNKYLDSMAGTPMEAYVNMAYDQTIKVGCGVQECAPKGNIQVQCGYVMDNSISEGDDIYKTGKTCSKCAKLTPAKQCSDLGGLCV</sequence>
<dbReference type="Proteomes" id="UP000252519">
    <property type="component" value="Unassembled WGS sequence"/>
</dbReference>
<gene>
    <name evidence="2" type="ORF">ANCCAN_08161</name>
</gene>
<dbReference type="CDD" id="cd05380">
    <property type="entry name" value="CAP_euk"/>
    <property type="match status" value="1"/>
</dbReference>
<dbReference type="SMART" id="SM00198">
    <property type="entry name" value="SCP"/>
    <property type="match status" value="1"/>
</dbReference>
<protein>
    <submittedName>
        <fullName evidence="2">SCP-like protein</fullName>
    </submittedName>
</protein>
<evidence type="ECO:0000313" key="3">
    <source>
        <dbReference type="Proteomes" id="UP000252519"/>
    </source>
</evidence>
<dbReference type="Gene3D" id="3.40.33.10">
    <property type="entry name" value="CAP"/>
    <property type="match status" value="2"/>
</dbReference>
<comment type="caution">
    <text evidence="2">The sequence shown here is derived from an EMBL/GenBank/DDBJ whole genome shotgun (WGS) entry which is preliminary data.</text>
</comment>